<proteinExistence type="predicted"/>
<dbReference type="RefSeq" id="WP_035608375.1">
    <property type="nucleotide sequence ID" value="NZ_JEMG01000001.1"/>
</dbReference>
<evidence type="ECO:0008006" key="4">
    <source>
        <dbReference type="Google" id="ProtNLM"/>
    </source>
</evidence>
<keyword evidence="1" id="KW-1133">Transmembrane helix</keyword>
<reference evidence="2 3" key="1">
    <citation type="submission" date="2014-02" db="EMBL/GenBank/DDBJ databases">
        <title>Draft Genome of Hylemonella gracilis isolated from the Niagara River.</title>
        <authorList>
            <person name="Pawlowski D.R."/>
            <person name="Koudelka G.B."/>
        </authorList>
    </citation>
    <scope>NUCLEOTIDE SEQUENCE [LARGE SCALE GENOMIC DNA]</scope>
    <source>
        <strain evidence="2 3">Niagara R</strain>
    </source>
</reference>
<evidence type="ECO:0000256" key="1">
    <source>
        <dbReference type="SAM" id="Phobius"/>
    </source>
</evidence>
<dbReference type="OrthoDB" id="8563484at2"/>
<dbReference type="Proteomes" id="UP000023268">
    <property type="component" value="Unassembled WGS sequence"/>
</dbReference>
<keyword evidence="1" id="KW-0812">Transmembrane</keyword>
<dbReference type="eggNOG" id="ENOG50332EI">
    <property type="taxonomic scope" value="Bacteria"/>
</dbReference>
<gene>
    <name evidence="2" type="ORF">AZ34_12320</name>
</gene>
<keyword evidence="1" id="KW-0472">Membrane</keyword>
<organism evidence="2 3">
    <name type="scientific">Hylemonella gracilis str. Niagara R</name>
    <dbReference type="NCBI Taxonomy" id="1458275"/>
    <lineage>
        <taxon>Bacteria</taxon>
        <taxon>Pseudomonadati</taxon>
        <taxon>Pseudomonadota</taxon>
        <taxon>Betaproteobacteria</taxon>
        <taxon>Burkholderiales</taxon>
        <taxon>Comamonadaceae</taxon>
        <taxon>Hylemonella</taxon>
    </lineage>
</organism>
<evidence type="ECO:0000313" key="3">
    <source>
        <dbReference type="Proteomes" id="UP000023268"/>
    </source>
</evidence>
<dbReference type="AlphaFoldDB" id="A0A016XJM6"/>
<comment type="caution">
    <text evidence="2">The sequence shown here is derived from an EMBL/GenBank/DDBJ whole genome shotgun (WGS) entry which is preliminary data.</text>
</comment>
<accession>A0A016XJM6</accession>
<name>A0A016XJM6_9BURK</name>
<protein>
    <recommendedName>
        <fullName evidence="4">YggT family protein</fullName>
    </recommendedName>
</protein>
<feature type="transmembrane region" description="Helical" evidence="1">
    <location>
        <begin position="6"/>
        <end position="25"/>
    </location>
</feature>
<sequence>MLTATLYIKLIAEIALMALLGQWVLGLLAGARKQQNFFYQALAAIGRPFVWLARHLSPRVVLDQHVPLVAFLMLLFIWVVATLYRIQTCVQIGVELCK</sequence>
<feature type="transmembrane region" description="Helical" evidence="1">
    <location>
        <begin position="65"/>
        <end position="84"/>
    </location>
</feature>
<dbReference type="EMBL" id="JEMG01000001">
    <property type="protein sequence ID" value="EYC51772.1"/>
    <property type="molecule type" value="Genomic_DNA"/>
</dbReference>
<evidence type="ECO:0000313" key="2">
    <source>
        <dbReference type="EMBL" id="EYC51772.1"/>
    </source>
</evidence>
<dbReference type="STRING" id="1458275.AZ34_12320"/>